<dbReference type="Proteomes" id="UP001596258">
    <property type="component" value="Unassembled WGS sequence"/>
</dbReference>
<accession>A0ABW1UBF7</accession>
<dbReference type="EMBL" id="JBHSSO010000069">
    <property type="protein sequence ID" value="MFC6290646.1"/>
    <property type="molecule type" value="Genomic_DNA"/>
</dbReference>
<sequence>MTDKDIRPLYYQHGGQDLFDHFETGVLTNVQFVGFMVGNVIKYVVRYQGKNGLEDLYKARTYLDRLIQHEEDKSGRQGD</sequence>
<proteinExistence type="predicted"/>
<dbReference type="InterPro" id="IPR021739">
    <property type="entry name" value="SaV-like"/>
</dbReference>
<keyword evidence="2" id="KW-1185">Reference proteome</keyword>
<comment type="caution">
    <text evidence="1">The sequence shown here is derived from an EMBL/GenBank/DDBJ whole genome shotgun (WGS) entry which is preliminary data.</text>
</comment>
<dbReference type="RefSeq" id="WP_125575337.1">
    <property type="nucleotide sequence ID" value="NZ_JBHSSO010000069.1"/>
</dbReference>
<protein>
    <submittedName>
        <fullName evidence="1">DUF3310 domain-containing protein</fullName>
    </submittedName>
</protein>
<evidence type="ECO:0000313" key="1">
    <source>
        <dbReference type="EMBL" id="MFC6290646.1"/>
    </source>
</evidence>
<organism evidence="1 2">
    <name type="scientific">Levilactobacillus angrenensis</name>
    <dbReference type="NCBI Taxonomy" id="2486020"/>
    <lineage>
        <taxon>Bacteria</taxon>
        <taxon>Bacillati</taxon>
        <taxon>Bacillota</taxon>
        <taxon>Bacilli</taxon>
        <taxon>Lactobacillales</taxon>
        <taxon>Lactobacillaceae</taxon>
        <taxon>Levilactobacillus</taxon>
    </lineage>
</organism>
<evidence type="ECO:0000313" key="2">
    <source>
        <dbReference type="Proteomes" id="UP001596258"/>
    </source>
</evidence>
<gene>
    <name evidence="1" type="ORF">ACFP1M_10735</name>
</gene>
<dbReference type="Pfam" id="PF11753">
    <property type="entry name" value="DUF3310"/>
    <property type="match status" value="1"/>
</dbReference>
<name>A0ABW1UBF7_9LACO</name>
<reference evidence="2" key="1">
    <citation type="journal article" date="2019" name="Int. J. Syst. Evol. Microbiol.">
        <title>The Global Catalogue of Microorganisms (GCM) 10K type strain sequencing project: providing services to taxonomists for standard genome sequencing and annotation.</title>
        <authorList>
            <consortium name="The Broad Institute Genomics Platform"/>
            <consortium name="The Broad Institute Genome Sequencing Center for Infectious Disease"/>
            <person name="Wu L."/>
            <person name="Ma J."/>
        </authorList>
    </citation>
    <scope>NUCLEOTIDE SEQUENCE [LARGE SCALE GENOMIC DNA]</scope>
    <source>
        <strain evidence="2">CCM 8893</strain>
    </source>
</reference>